<organism evidence="2 3">
    <name type="scientific">Dovyalis caffra</name>
    <dbReference type="NCBI Taxonomy" id="77055"/>
    <lineage>
        <taxon>Eukaryota</taxon>
        <taxon>Viridiplantae</taxon>
        <taxon>Streptophyta</taxon>
        <taxon>Embryophyta</taxon>
        <taxon>Tracheophyta</taxon>
        <taxon>Spermatophyta</taxon>
        <taxon>Magnoliopsida</taxon>
        <taxon>eudicotyledons</taxon>
        <taxon>Gunneridae</taxon>
        <taxon>Pentapetalae</taxon>
        <taxon>rosids</taxon>
        <taxon>fabids</taxon>
        <taxon>Malpighiales</taxon>
        <taxon>Salicaceae</taxon>
        <taxon>Flacourtieae</taxon>
        <taxon>Dovyalis</taxon>
    </lineage>
</organism>
<proteinExistence type="predicted"/>
<feature type="non-terminal residue" evidence="2">
    <location>
        <position position="1"/>
    </location>
</feature>
<comment type="caution">
    <text evidence="2">The sequence shown here is derived from an EMBL/GenBank/DDBJ whole genome shotgun (WGS) entry which is preliminary data.</text>
</comment>
<feature type="non-terminal residue" evidence="2">
    <location>
        <position position="80"/>
    </location>
</feature>
<feature type="region of interest" description="Disordered" evidence="1">
    <location>
        <begin position="42"/>
        <end position="80"/>
    </location>
</feature>
<evidence type="ECO:0000313" key="2">
    <source>
        <dbReference type="EMBL" id="CAK7326182.1"/>
    </source>
</evidence>
<dbReference type="Proteomes" id="UP001314170">
    <property type="component" value="Unassembled WGS sequence"/>
</dbReference>
<sequence length="80" mass="9128">EADERLTALPDPYEFIGRNVGNYSHCPHPKSTPGVITIELDSEPSRKLDQRSTNAATVEEGRHWHNHQRHHEEQLDGFTA</sequence>
<protein>
    <submittedName>
        <fullName evidence="2">Uncharacterized protein</fullName>
    </submittedName>
</protein>
<keyword evidence="3" id="KW-1185">Reference proteome</keyword>
<accession>A0AAV1QZZ4</accession>
<reference evidence="2 3" key="1">
    <citation type="submission" date="2024-01" db="EMBL/GenBank/DDBJ databases">
        <authorList>
            <person name="Waweru B."/>
        </authorList>
    </citation>
    <scope>NUCLEOTIDE SEQUENCE [LARGE SCALE GENOMIC DNA]</scope>
</reference>
<evidence type="ECO:0000256" key="1">
    <source>
        <dbReference type="SAM" id="MobiDB-lite"/>
    </source>
</evidence>
<gene>
    <name evidence="2" type="ORF">DCAF_LOCUS3878</name>
</gene>
<dbReference type="EMBL" id="CAWUPB010000851">
    <property type="protein sequence ID" value="CAK7326182.1"/>
    <property type="molecule type" value="Genomic_DNA"/>
</dbReference>
<dbReference type="AlphaFoldDB" id="A0AAV1QZZ4"/>
<name>A0AAV1QZZ4_9ROSI</name>
<evidence type="ECO:0000313" key="3">
    <source>
        <dbReference type="Proteomes" id="UP001314170"/>
    </source>
</evidence>